<feature type="domain" description="TGF-beta propeptide" evidence="3">
    <location>
        <begin position="145"/>
        <end position="276"/>
    </location>
</feature>
<feature type="region of interest" description="Disordered" evidence="1">
    <location>
        <begin position="42"/>
        <end position="67"/>
    </location>
</feature>
<feature type="chain" id="PRO_5044796167" description="TGF-beta propeptide domain-containing protein" evidence="2">
    <location>
        <begin position="23"/>
        <end position="457"/>
    </location>
</feature>
<name>A0ABD1E7F9_HYPHA</name>
<dbReference type="Proteomes" id="UP001566132">
    <property type="component" value="Unassembled WGS sequence"/>
</dbReference>
<protein>
    <recommendedName>
        <fullName evidence="3">TGF-beta propeptide domain-containing protein</fullName>
    </recommendedName>
</protein>
<sequence length="457" mass="52566">MSIVNLRSIFLCLICVFTLALAAPSSNSKSIWDQFLTTANDNEKPDVYDQPQEDQPPDGETSSFNNNLSDMLNNKGKWVRQYIKYHVLNTLGRDNSTIFKKPQDTPIINSEAIQMLSKRFNQTLDDDLITEKMRGFYPSCETTANQEQEWKDSEDLMNLYFDLSDYDSESRNSNIASATLRLYRLPQNSSNSTDSLKNDCKNLENVEEEKLIRVSAYWYFRLQKKRRAKPRLADSKMFPDSFPWIELSVKPATRSWSKTGSKTLTLGILVEDQEGKPLRAEKYFKGASCTVGVSTPIPLPTVVRDAIANQSDGFPCLLRSNSTRTVSSNEPMPPTIDICYLEFPENTDISQFNSTRIKACNLRKMHEENQRQRNLDFLQRLAALPPTNSRHIRHQKQHKQNKLSGIELENAKVEDIKFPAEGRQMSEMERAMRKAMSNSQIYLTREEIEDLAKKLLR</sequence>
<evidence type="ECO:0000256" key="1">
    <source>
        <dbReference type="SAM" id="MobiDB-lite"/>
    </source>
</evidence>
<comment type="caution">
    <text evidence="4">The sequence shown here is derived from an EMBL/GenBank/DDBJ whole genome shotgun (WGS) entry which is preliminary data.</text>
</comment>
<feature type="signal peptide" evidence="2">
    <location>
        <begin position="1"/>
        <end position="22"/>
    </location>
</feature>
<evidence type="ECO:0000313" key="5">
    <source>
        <dbReference type="Proteomes" id="UP001566132"/>
    </source>
</evidence>
<dbReference type="EMBL" id="JBDJPC010000010">
    <property type="protein sequence ID" value="KAL1490544.1"/>
    <property type="molecule type" value="Genomic_DNA"/>
</dbReference>
<gene>
    <name evidence="4" type="ORF">ABEB36_013220</name>
</gene>
<keyword evidence="2" id="KW-0732">Signal</keyword>
<dbReference type="AlphaFoldDB" id="A0ABD1E7F9"/>
<evidence type="ECO:0000313" key="4">
    <source>
        <dbReference type="EMBL" id="KAL1490544.1"/>
    </source>
</evidence>
<evidence type="ECO:0000259" key="3">
    <source>
        <dbReference type="Pfam" id="PF00688"/>
    </source>
</evidence>
<reference evidence="4 5" key="1">
    <citation type="submission" date="2024-05" db="EMBL/GenBank/DDBJ databases">
        <title>Genetic variation in Jamaican populations of the coffee berry borer (Hypothenemus hampei).</title>
        <authorList>
            <person name="Errbii M."/>
            <person name="Myrie A."/>
        </authorList>
    </citation>
    <scope>NUCLEOTIDE SEQUENCE [LARGE SCALE GENOMIC DNA]</scope>
    <source>
        <strain evidence="4">JA-Hopewell-2020-01-JO</strain>
        <tissue evidence="4">Whole body</tissue>
    </source>
</reference>
<accession>A0ABD1E7F9</accession>
<dbReference type="InterPro" id="IPR001111">
    <property type="entry name" value="TGF-b_propeptide"/>
</dbReference>
<keyword evidence="5" id="KW-1185">Reference proteome</keyword>
<evidence type="ECO:0000256" key="2">
    <source>
        <dbReference type="SAM" id="SignalP"/>
    </source>
</evidence>
<proteinExistence type="predicted"/>
<dbReference type="Gene3D" id="2.60.120.970">
    <property type="match status" value="1"/>
</dbReference>
<dbReference type="Pfam" id="PF00688">
    <property type="entry name" value="TGFb_propeptide"/>
    <property type="match status" value="1"/>
</dbReference>
<organism evidence="4 5">
    <name type="scientific">Hypothenemus hampei</name>
    <name type="common">Coffee berry borer</name>
    <dbReference type="NCBI Taxonomy" id="57062"/>
    <lineage>
        <taxon>Eukaryota</taxon>
        <taxon>Metazoa</taxon>
        <taxon>Ecdysozoa</taxon>
        <taxon>Arthropoda</taxon>
        <taxon>Hexapoda</taxon>
        <taxon>Insecta</taxon>
        <taxon>Pterygota</taxon>
        <taxon>Neoptera</taxon>
        <taxon>Endopterygota</taxon>
        <taxon>Coleoptera</taxon>
        <taxon>Polyphaga</taxon>
        <taxon>Cucujiformia</taxon>
        <taxon>Curculionidae</taxon>
        <taxon>Scolytinae</taxon>
        <taxon>Hypothenemus</taxon>
    </lineage>
</organism>